<gene>
    <name evidence="2" type="ORF">P24_17725</name>
</gene>
<comment type="caution">
    <text evidence="2">The sequence shown here is derived from an EMBL/GenBank/DDBJ whole genome shotgun (WGS) entry which is preliminary data.</text>
</comment>
<feature type="compositionally biased region" description="Low complexity" evidence="1">
    <location>
        <begin position="1"/>
        <end position="13"/>
    </location>
</feature>
<proteinExistence type="predicted"/>
<sequence length="56" mass="5807">PAMPAAAAPRASAPLPPAAPATQPRLGGLDSADRLRSSQADEDMLEIPAFLRRQAN</sequence>
<dbReference type="EMBL" id="AMRL01000037">
    <property type="protein sequence ID" value="EKE68399.1"/>
    <property type="molecule type" value="Genomic_DNA"/>
</dbReference>
<accession>K2JCQ8</accession>
<dbReference type="STRING" id="1207063.P24_17725"/>
<feature type="region of interest" description="Disordered" evidence="1">
    <location>
        <begin position="1"/>
        <end position="56"/>
    </location>
</feature>
<protein>
    <recommendedName>
        <fullName evidence="4">Cell division protein FtsZ</fullName>
    </recommendedName>
</protein>
<keyword evidence="3" id="KW-1185">Reference proteome</keyword>
<evidence type="ECO:0000256" key="1">
    <source>
        <dbReference type="SAM" id="MobiDB-lite"/>
    </source>
</evidence>
<dbReference type="Proteomes" id="UP000006746">
    <property type="component" value="Unassembled WGS sequence"/>
</dbReference>
<evidence type="ECO:0000313" key="3">
    <source>
        <dbReference type="Proteomes" id="UP000006746"/>
    </source>
</evidence>
<name>K2JCQ8_9PROT</name>
<organism evidence="2 3">
    <name type="scientific">Oceanibaculum indicum P24</name>
    <dbReference type="NCBI Taxonomy" id="1207063"/>
    <lineage>
        <taxon>Bacteria</taxon>
        <taxon>Pseudomonadati</taxon>
        <taxon>Pseudomonadota</taxon>
        <taxon>Alphaproteobacteria</taxon>
        <taxon>Rhodospirillales</taxon>
        <taxon>Oceanibaculaceae</taxon>
        <taxon>Oceanibaculum</taxon>
    </lineage>
</organism>
<dbReference type="AlphaFoldDB" id="K2JCQ8"/>
<evidence type="ECO:0000313" key="2">
    <source>
        <dbReference type="EMBL" id="EKE68399.1"/>
    </source>
</evidence>
<reference evidence="2 3" key="1">
    <citation type="journal article" date="2012" name="J. Bacteriol.">
        <title>Genome Sequence of Oceanibaculum indicum Type Strain P24.</title>
        <authorList>
            <person name="Lai Q."/>
            <person name="Shao Z."/>
        </authorList>
    </citation>
    <scope>NUCLEOTIDE SEQUENCE [LARGE SCALE GENOMIC DNA]</scope>
    <source>
        <strain evidence="2 3">P24</strain>
    </source>
</reference>
<evidence type="ECO:0008006" key="4">
    <source>
        <dbReference type="Google" id="ProtNLM"/>
    </source>
</evidence>
<feature type="non-terminal residue" evidence="2">
    <location>
        <position position="1"/>
    </location>
</feature>